<dbReference type="NCBIfam" id="TIGR02432">
    <property type="entry name" value="lysidine_TilS_N"/>
    <property type="match status" value="1"/>
</dbReference>
<evidence type="ECO:0000256" key="5">
    <source>
        <dbReference type="ARBA" id="ARBA00048539"/>
    </source>
</evidence>
<gene>
    <name evidence="6 8" type="primary">tilS</name>
    <name evidence="8" type="ORF">PUT78_04445</name>
</gene>
<comment type="caution">
    <text evidence="8">The sequence shown here is derived from an EMBL/GenBank/DDBJ whole genome shotgun (WGS) entry which is preliminary data.</text>
</comment>
<reference evidence="8" key="1">
    <citation type="submission" date="2023-02" db="EMBL/GenBank/DDBJ databases">
        <title>Description of Roseinatronobacter alkalisoli sp. nov., an alkaliphilic bacerium isolated from soda soil.</title>
        <authorList>
            <person name="Wei W."/>
        </authorList>
    </citation>
    <scope>NUCLEOTIDE SEQUENCE</scope>
    <source>
        <strain evidence="8">HJB301</strain>
    </source>
</reference>
<dbReference type="SUPFAM" id="SSF52402">
    <property type="entry name" value="Adenine nucleotide alpha hydrolases-like"/>
    <property type="match status" value="1"/>
</dbReference>
<dbReference type="InterPro" id="IPR011063">
    <property type="entry name" value="TilS/TtcA_N"/>
</dbReference>
<evidence type="ECO:0000256" key="2">
    <source>
        <dbReference type="ARBA" id="ARBA00022694"/>
    </source>
</evidence>
<evidence type="ECO:0000256" key="3">
    <source>
        <dbReference type="ARBA" id="ARBA00022741"/>
    </source>
</evidence>
<keyword evidence="1 6" id="KW-0436">Ligase</keyword>
<comment type="similarity">
    <text evidence="6">Belongs to the tRNA(Ile)-lysidine synthase family.</text>
</comment>
<evidence type="ECO:0000256" key="6">
    <source>
        <dbReference type="HAMAP-Rule" id="MF_01161"/>
    </source>
</evidence>
<dbReference type="CDD" id="cd01992">
    <property type="entry name" value="TilS_N"/>
    <property type="match status" value="1"/>
</dbReference>
<dbReference type="EMBL" id="JAQZSM010000003">
    <property type="protein sequence ID" value="MDD7970340.1"/>
    <property type="molecule type" value="Genomic_DNA"/>
</dbReference>
<proteinExistence type="inferred from homology"/>
<feature type="domain" description="tRNA(Ile)-lysidine/2-thiocytidine synthase N-terminal" evidence="7">
    <location>
        <begin position="34"/>
        <end position="211"/>
    </location>
</feature>
<accession>A0ABT5T6K9</accession>
<dbReference type="Proteomes" id="UP001431784">
    <property type="component" value="Unassembled WGS sequence"/>
</dbReference>
<evidence type="ECO:0000313" key="9">
    <source>
        <dbReference type="Proteomes" id="UP001431784"/>
    </source>
</evidence>
<dbReference type="InterPro" id="IPR012094">
    <property type="entry name" value="tRNA_Ile_lys_synt"/>
</dbReference>
<protein>
    <recommendedName>
        <fullName evidence="6">tRNA(Ile)-lysidine synthase</fullName>
        <ecNumber evidence="6">6.3.4.19</ecNumber>
    </recommendedName>
    <alternativeName>
        <fullName evidence="6">tRNA(Ile)-2-lysyl-cytidine synthase</fullName>
    </alternativeName>
    <alternativeName>
        <fullName evidence="6">tRNA(Ile)-lysidine synthetase</fullName>
    </alternativeName>
</protein>
<keyword evidence="6" id="KW-0963">Cytoplasm</keyword>
<comment type="catalytic activity">
    <reaction evidence="5 6">
        <text>cytidine(34) in tRNA(Ile2) + L-lysine + ATP = lysidine(34) in tRNA(Ile2) + AMP + diphosphate + H(+)</text>
        <dbReference type="Rhea" id="RHEA:43744"/>
        <dbReference type="Rhea" id="RHEA-COMP:10625"/>
        <dbReference type="Rhea" id="RHEA-COMP:10670"/>
        <dbReference type="ChEBI" id="CHEBI:15378"/>
        <dbReference type="ChEBI" id="CHEBI:30616"/>
        <dbReference type="ChEBI" id="CHEBI:32551"/>
        <dbReference type="ChEBI" id="CHEBI:33019"/>
        <dbReference type="ChEBI" id="CHEBI:82748"/>
        <dbReference type="ChEBI" id="CHEBI:83665"/>
        <dbReference type="ChEBI" id="CHEBI:456215"/>
        <dbReference type="EC" id="6.3.4.19"/>
    </reaction>
</comment>
<comment type="function">
    <text evidence="6">Ligates lysine onto the cytidine present at position 34 of the AUA codon-specific tRNA(Ile) that contains the anticodon CAU, in an ATP-dependent manner. Cytidine is converted to lysidine, thus changing the amino acid specificity of the tRNA from methionine to isoleucine.</text>
</comment>
<evidence type="ECO:0000259" key="7">
    <source>
        <dbReference type="Pfam" id="PF01171"/>
    </source>
</evidence>
<organism evidence="8 9">
    <name type="scientific">Roseinatronobacter alkalisoli</name>
    <dbReference type="NCBI Taxonomy" id="3028235"/>
    <lineage>
        <taxon>Bacteria</taxon>
        <taxon>Pseudomonadati</taxon>
        <taxon>Pseudomonadota</taxon>
        <taxon>Alphaproteobacteria</taxon>
        <taxon>Rhodobacterales</taxon>
        <taxon>Paracoccaceae</taxon>
        <taxon>Roseinatronobacter</taxon>
    </lineage>
</organism>
<name>A0ABT5T6K9_9RHOB</name>
<sequence>MPLTRADTGRNRLQNAFAAEMARAYQNAPLRRLGLAVSGGGDSMALMRLAQDWATAQGCELFVATVDHGLRDGSAAEAAMVARSATALGLPHQTLAWRGWDRRGNLQDMARQARKHLLAEWAQANALDGVALGHTRDDQAETLLMRLTRGSGVEGLTGIAAQDQSHGTRWLRPLLAMARAELRDYLRALQQDWAEDPSNLDTGFDRIKARQALQHLAVLGLDAARLAATAERMQAARESLDFLADTQAQTILTQDHGDFIFDAEALAALPRDTRTRLVARALQTISGNPYRPRLDALNAALACKTRATLHGCILTRSKGKLRITREYSAVATLRAPLGAPWDGRWRVLPVTAPPDDMQNLHIAALGPEGADQCRPRSAWRLPYASLLASPAIWRDTTLVAAPLAMTACGWQAKPCHDGLNAHI</sequence>
<dbReference type="EC" id="6.3.4.19" evidence="6"/>
<comment type="subcellular location">
    <subcellularLocation>
        <location evidence="6">Cytoplasm</location>
    </subcellularLocation>
</comment>
<dbReference type="PANTHER" id="PTHR43033">
    <property type="entry name" value="TRNA(ILE)-LYSIDINE SYNTHASE-RELATED"/>
    <property type="match status" value="1"/>
</dbReference>
<dbReference type="Gene3D" id="3.40.50.620">
    <property type="entry name" value="HUPs"/>
    <property type="match status" value="1"/>
</dbReference>
<comment type="domain">
    <text evidence="6">The N-terminal region contains the highly conserved SGGXDS motif, predicted to be a P-loop motif involved in ATP binding.</text>
</comment>
<keyword evidence="4 6" id="KW-0067">ATP-binding</keyword>
<dbReference type="InterPro" id="IPR012795">
    <property type="entry name" value="tRNA_Ile_lys_synt_N"/>
</dbReference>
<dbReference type="RefSeq" id="WP_274350960.1">
    <property type="nucleotide sequence ID" value="NZ_JAQZSM010000003.1"/>
</dbReference>
<keyword evidence="3 6" id="KW-0547">Nucleotide-binding</keyword>
<evidence type="ECO:0000256" key="4">
    <source>
        <dbReference type="ARBA" id="ARBA00022840"/>
    </source>
</evidence>
<dbReference type="InterPro" id="IPR014729">
    <property type="entry name" value="Rossmann-like_a/b/a_fold"/>
</dbReference>
<dbReference type="GO" id="GO:0032267">
    <property type="term" value="F:tRNA(Ile)-lysidine synthase activity"/>
    <property type="evidence" value="ECO:0007669"/>
    <property type="project" value="UniProtKB-EC"/>
</dbReference>
<evidence type="ECO:0000313" key="8">
    <source>
        <dbReference type="EMBL" id="MDD7970340.1"/>
    </source>
</evidence>
<evidence type="ECO:0000256" key="1">
    <source>
        <dbReference type="ARBA" id="ARBA00022598"/>
    </source>
</evidence>
<dbReference type="Pfam" id="PF01171">
    <property type="entry name" value="ATP_bind_3"/>
    <property type="match status" value="1"/>
</dbReference>
<keyword evidence="2 6" id="KW-0819">tRNA processing</keyword>
<feature type="binding site" evidence="6">
    <location>
        <begin position="38"/>
        <end position="43"/>
    </location>
    <ligand>
        <name>ATP</name>
        <dbReference type="ChEBI" id="CHEBI:30616"/>
    </ligand>
</feature>
<dbReference type="HAMAP" id="MF_01161">
    <property type="entry name" value="tRNA_Ile_lys_synt"/>
    <property type="match status" value="1"/>
</dbReference>
<dbReference type="PANTHER" id="PTHR43033:SF1">
    <property type="entry name" value="TRNA(ILE)-LYSIDINE SYNTHASE-RELATED"/>
    <property type="match status" value="1"/>
</dbReference>
<keyword evidence="9" id="KW-1185">Reference proteome</keyword>